<dbReference type="Proteomes" id="UP001057738">
    <property type="component" value="Chromosome"/>
</dbReference>
<keyword evidence="1" id="KW-0812">Transmembrane</keyword>
<name>A0ABY5PZT5_9ACTN</name>
<keyword evidence="1" id="KW-1133">Transmembrane helix</keyword>
<dbReference type="EMBL" id="CP102514">
    <property type="protein sequence ID" value="UUY49258.1"/>
    <property type="molecule type" value="Genomic_DNA"/>
</dbReference>
<accession>A0ABY5PZT5</accession>
<evidence type="ECO:0008006" key="4">
    <source>
        <dbReference type="Google" id="ProtNLM"/>
    </source>
</evidence>
<gene>
    <name evidence="2" type="ORF">NRK68_19815</name>
</gene>
<dbReference type="GeneID" id="95575743"/>
<evidence type="ECO:0000256" key="1">
    <source>
        <dbReference type="SAM" id="Phobius"/>
    </source>
</evidence>
<organism evidence="2 3">
    <name type="scientific">Streptomyces yangpuensis</name>
    <dbReference type="NCBI Taxonomy" id="1648182"/>
    <lineage>
        <taxon>Bacteria</taxon>
        <taxon>Bacillati</taxon>
        <taxon>Actinomycetota</taxon>
        <taxon>Actinomycetes</taxon>
        <taxon>Kitasatosporales</taxon>
        <taxon>Streptomycetaceae</taxon>
        <taxon>Streptomyces</taxon>
    </lineage>
</organism>
<keyword evidence="3" id="KW-1185">Reference proteome</keyword>
<reference evidence="2" key="1">
    <citation type="submission" date="2022-08" db="EMBL/GenBank/DDBJ databases">
        <authorList>
            <person name="Tian L."/>
        </authorList>
    </citation>
    <scope>NUCLEOTIDE SEQUENCE</scope>
    <source>
        <strain evidence="2">CM253</strain>
    </source>
</reference>
<proteinExistence type="predicted"/>
<sequence>MSAGTADSVAAAAPATLPAVVGRLTTDRFAGLLPLAPVVCFALVFRSPRGDWWQNR</sequence>
<evidence type="ECO:0000313" key="2">
    <source>
        <dbReference type="EMBL" id="UUY49258.1"/>
    </source>
</evidence>
<feature type="transmembrane region" description="Helical" evidence="1">
    <location>
        <begin position="29"/>
        <end position="46"/>
    </location>
</feature>
<dbReference type="RefSeq" id="WP_257856346.1">
    <property type="nucleotide sequence ID" value="NZ_CP102514.1"/>
</dbReference>
<protein>
    <recommendedName>
        <fullName evidence="4">ABC transporter permease</fullName>
    </recommendedName>
</protein>
<keyword evidence="1" id="KW-0472">Membrane</keyword>
<evidence type="ECO:0000313" key="3">
    <source>
        <dbReference type="Proteomes" id="UP001057738"/>
    </source>
</evidence>